<keyword evidence="2" id="KW-1185">Reference proteome</keyword>
<proteinExistence type="predicted"/>
<evidence type="ECO:0000313" key="2">
    <source>
        <dbReference type="Proteomes" id="UP000199529"/>
    </source>
</evidence>
<dbReference type="SUPFAM" id="SSF47413">
    <property type="entry name" value="lambda repressor-like DNA-binding domains"/>
    <property type="match status" value="1"/>
</dbReference>
<dbReference type="RefSeq" id="WP_177226723.1">
    <property type="nucleotide sequence ID" value="NZ_FNOK01000031.1"/>
</dbReference>
<dbReference type="Proteomes" id="UP000199529">
    <property type="component" value="Unassembled WGS sequence"/>
</dbReference>
<dbReference type="Gene3D" id="1.10.260.40">
    <property type="entry name" value="lambda repressor-like DNA-binding domains"/>
    <property type="match status" value="1"/>
</dbReference>
<organism evidence="1 2">
    <name type="scientific">Saccharopolyspora shandongensis</name>
    <dbReference type="NCBI Taxonomy" id="418495"/>
    <lineage>
        <taxon>Bacteria</taxon>
        <taxon>Bacillati</taxon>
        <taxon>Actinomycetota</taxon>
        <taxon>Actinomycetes</taxon>
        <taxon>Pseudonocardiales</taxon>
        <taxon>Pseudonocardiaceae</taxon>
        <taxon>Saccharopolyspora</taxon>
    </lineage>
</organism>
<accession>A0A1H3LFC8</accession>
<name>A0A1H3LFC8_9PSEU</name>
<dbReference type="AlphaFoldDB" id="A0A1H3LFC8"/>
<dbReference type="InterPro" id="IPR010982">
    <property type="entry name" value="Lambda_DNA-bd_dom_sf"/>
</dbReference>
<sequence>MANERLRAAIRAAGLTLGEVAQHTGVDEKTAERWITRERVPHRRTRQKVAELVKTAEVQLWPSLANDLYTRPNEETELVHLYQSRSSVPYALWNELIAGVQERMEVLVFSGQFLVEQHDILPTIKRKAEEGAVFRFAVGDEKSAAVIQRAVEEGTTGGLEGRIQMMRRYLSKVAGLPNVEVRTHGTILYNSLYRFDDQLLVNGHAFGALAGENPVMHLRRVPGGSMWEHYMRSFERVWQEATPDTI</sequence>
<dbReference type="GO" id="GO:0003677">
    <property type="term" value="F:DNA binding"/>
    <property type="evidence" value="ECO:0007669"/>
    <property type="project" value="InterPro"/>
</dbReference>
<dbReference type="EMBL" id="FNOK01000031">
    <property type="protein sequence ID" value="SDY63103.1"/>
    <property type="molecule type" value="Genomic_DNA"/>
</dbReference>
<dbReference type="CDD" id="cd00093">
    <property type="entry name" value="HTH_XRE"/>
    <property type="match status" value="1"/>
</dbReference>
<evidence type="ECO:0000313" key="1">
    <source>
        <dbReference type="EMBL" id="SDY63103.1"/>
    </source>
</evidence>
<dbReference type="InterPro" id="IPR001387">
    <property type="entry name" value="Cro/C1-type_HTH"/>
</dbReference>
<gene>
    <name evidence="1" type="ORF">SAMN05216215_103145</name>
</gene>
<reference evidence="2" key="1">
    <citation type="submission" date="2016-10" db="EMBL/GenBank/DDBJ databases">
        <authorList>
            <person name="Varghese N."/>
            <person name="Submissions S."/>
        </authorList>
    </citation>
    <scope>NUCLEOTIDE SEQUENCE [LARGE SCALE GENOMIC DNA]</scope>
    <source>
        <strain evidence="2">CGMCC 4.3530</strain>
    </source>
</reference>
<dbReference type="STRING" id="418495.SAMN05216215_103145"/>
<protein>
    <recommendedName>
        <fullName evidence="3">HTH cro/C1-type domain-containing protein</fullName>
    </recommendedName>
</protein>
<evidence type="ECO:0008006" key="3">
    <source>
        <dbReference type="Google" id="ProtNLM"/>
    </source>
</evidence>